<name>A0AAV4S638_9ARAC</name>
<dbReference type="EMBL" id="BPLQ01007314">
    <property type="protein sequence ID" value="GIY29464.1"/>
    <property type="molecule type" value="Genomic_DNA"/>
</dbReference>
<comment type="caution">
    <text evidence="3">The sequence shown here is derived from an EMBL/GenBank/DDBJ whole genome shotgun (WGS) entry which is preliminary data.</text>
</comment>
<evidence type="ECO:0000256" key="2">
    <source>
        <dbReference type="SAM" id="MobiDB-lite"/>
    </source>
</evidence>
<accession>A0AAV4S638</accession>
<keyword evidence="1" id="KW-0175">Coiled coil</keyword>
<gene>
    <name evidence="3" type="primary">AKAP17A</name>
    <name evidence="3" type="ORF">CDAR_534021</name>
</gene>
<feature type="coiled-coil region" evidence="1">
    <location>
        <begin position="448"/>
        <end position="497"/>
    </location>
</feature>
<reference evidence="3 4" key="1">
    <citation type="submission" date="2021-06" db="EMBL/GenBank/DDBJ databases">
        <title>Caerostris darwini draft genome.</title>
        <authorList>
            <person name="Kono N."/>
            <person name="Arakawa K."/>
        </authorList>
    </citation>
    <scope>NUCLEOTIDE SEQUENCE [LARGE SCALE GENOMIC DNA]</scope>
</reference>
<organism evidence="3 4">
    <name type="scientific">Caerostris darwini</name>
    <dbReference type="NCBI Taxonomy" id="1538125"/>
    <lineage>
        <taxon>Eukaryota</taxon>
        <taxon>Metazoa</taxon>
        <taxon>Ecdysozoa</taxon>
        <taxon>Arthropoda</taxon>
        <taxon>Chelicerata</taxon>
        <taxon>Arachnida</taxon>
        <taxon>Araneae</taxon>
        <taxon>Araneomorphae</taxon>
        <taxon>Entelegynae</taxon>
        <taxon>Araneoidea</taxon>
        <taxon>Araneidae</taxon>
        <taxon>Caerostris</taxon>
    </lineage>
</organism>
<feature type="compositionally biased region" description="Basic residues" evidence="2">
    <location>
        <begin position="399"/>
        <end position="409"/>
    </location>
</feature>
<dbReference type="AlphaFoldDB" id="A0AAV4S638"/>
<dbReference type="PANTHER" id="PTHR12484">
    <property type="entry name" value="B-LYMPHOCYTE ANTIGEN-RELATED"/>
    <property type="match status" value="1"/>
</dbReference>
<keyword evidence="4" id="KW-1185">Reference proteome</keyword>
<dbReference type="PANTHER" id="PTHR12484:SF4">
    <property type="entry name" value="A-KINASE ANCHOR PROTEIN 17A"/>
    <property type="match status" value="1"/>
</dbReference>
<sequence length="520" mass="60703">MPFQTCLDINEAVAFETSLGLYLKPISKIKVNVQLPKLNAPGQSISVWHIMEKIKETIKPDTFLYLKSLKITTNVIKFEGELETKSSCEKALVRLRAAGSLKVNGFTERLQIRAAHAACNAPSRHDWESFFRDAKGVNEMKPGERPDTIHLEELPVSWFAETGNSLHPNEKLLRKAFGTYGKIRRLEIPEKTATESNVFGKTSSLHNDLLFEVYIQYEEYVEFVIAMDALRGKKLLYKDQDGKVYSADIKVNFDRTNYLSDRCIKQRAASKQKAISASSLSKDIKQIQKDDQLPISKKVQCEMLNSKTEIMSSSSSDMEICQTEAKHLLKELFHRAEISERHKEKKNQVSSNTLTLEEKKCQQISVKTSETSKEKDKLKSYDTKYIKEKHRHNDEKEISHRHKLVKKDKNHKEKYELNQERKEDKQIEKLKKYKEKHIHMRMEEKKIKDRLIQTLNQDQRNKEKLLEQERILKEKLLRKLKAREEEKLKEREKLRKELAGSKVLKSVLVNTNTSLYKREL</sequence>
<feature type="region of interest" description="Disordered" evidence="2">
    <location>
        <begin position="390"/>
        <end position="412"/>
    </location>
</feature>
<protein>
    <recommendedName>
        <fullName evidence="5">A-kinase anchor protein 17A</fullName>
    </recommendedName>
</protein>
<evidence type="ECO:0000313" key="3">
    <source>
        <dbReference type="EMBL" id="GIY29464.1"/>
    </source>
</evidence>
<dbReference type="Pfam" id="PF25015">
    <property type="entry name" value="RBD_AKAP-17A"/>
    <property type="match status" value="1"/>
</dbReference>
<evidence type="ECO:0008006" key="5">
    <source>
        <dbReference type="Google" id="ProtNLM"/>
    </source>
</evidence>
<evidence type="ECO:0000256" key="1">
    <source>
        <dbReference type="SAM" id="Coils"/>
    </source>
</evidence>
<dbReference type="InterPro" id="IPR056852">
    <property type="entry name" value="AK17A/B"/>
</dbReference>
<proteinExistence type="predicted"/>
<evidence type="ECO:0000313" key="4">
    <source>
        <dbReference type="Proteomes" id="UP001054837"/>
    </source>
</evidence>
<dbReference type="Proteomes" id="UP001054837">
    <property type="component" value="Unassembled WGS sequence"/>
</dbReference>